<keyword evidence="2" id="KW-0812">Transmembrane</keyword>
<feature type="transmembrane region" description="Helical" evidence="2">
    <location>
        <begin position="209"/>
        <end position="231"/>
    </location>
</feature>
<dbReference type="CDD" id="cd12087">
    <property type="entry name" value="TM_EGFR-like"/>
    <property type="match status" value="1"/>
</dbReference>
<feature type="region of interest" description="Disordered" evidence="1">
    <location>
        <begin position="288"/>
        <end position="352"/>
    </location>
</feature>
<dbReference type="EMBL" id="JAVFKD010000014">
    <property type="protein sequence ID" value="KAK5990447.1"/>
    <property type="molecule type" value="Genomic_DNA"/>
</dbReference>
<accession>A0ABR0SE40</accession>
<feature type="compositionally biased region" description="Low complexity" evidence="1">
    <location>
        <begin position="288"/>
        <end position="305"/>
    </location>
</feature>
<evidence type="ECO:0000256" key="1">
    <source>
        <dbReference type="SAM" id="MobiDB-lite"/>
    </source>
</evidence>
<comment type="caution">
    <text evidence="4">The sequence shown here is derived from an EMBL/GenBank/DDBJ whole genome shotgun (WGS) entry which is preliminary data.</text>
</comment>
<protein>
    <recommendedName>
        <fullName evidence="6">Mid2 domain-containing protein</fullName>
    </recommendedName>
</protein>
<keyword evidence="5" id="KW-1185">Reference proteome</keyword>
<organism evidence="4 5">
    <name type="scientific">Cladobotryum mycophilum</name>
    <dbReference type="NCBI Taxonomy" id="491253"/>
    <lineage>
        <taxon>Eukaryota</taxon>
        <taxon>Fungi</taxon>
        <taxon>Dikarya</taxon>
        <taxon>Ascomycota</taxon>
        <taxon>Pezizomycotina</taxon>
        <taxon>Sordariomycetes</taxon>
        <taxon>Hypocreomycetidae</taxon>
        <taxon>Hypocreales</taxon>
        <taxon>Hypocreaceae</taxon>
        <taxon>Cladobotryum</taxon>
    </lineage>
</organism>
<feature type="region of interest" description="Disordered" evidence="1">
    <location>
        <begin position="237"/>
        <end position="265"/>
    </location>
</feature>
<feature type="compositionally biased region" description="Low complexity" evidence="1">
    <location>
        <begin position="145"/>
        <end position="202"/>
    </location>
</feature>
<keyword evidence="2" id="KW-1133">Transmembrane helix</keyword>
<keyword evidence="2" id="KW-0472">Membrane</keyword>
<name>A0ABR0SE40_9HYPO</name>
<evidence type="ECO:0000256" key="3">
    <source>
        <dbReference type="SAM" id="SignalP"/>
    </source>
</evidence>
<evidence type="ECO:0000313" key="5">
    <source>
        <dbReference type="Proteomes" id="UP001338125"/>
    </source>
</evidence>
<dbReference type="Proteomes" id="UP001338125">
    <property type="component" value="Unassembled WGS sequence"/>
</dbReference>
<feature type="compositionally biased region" description="Low complexity" evidence="1">
    <location>
        <begin position="322"/>
        <end position="345"/>
    </location>
</feature>
<keyword evidence="3" id="KW-0732">Signal</keyword>
<feature type="chain" id="PRO_5045829877" description="Mid2 domain-containing protein" evidence="3">
    <location>
        <begin position="25"/>
        <end position="450"/>
    </location>
</feature>
<proteinExistence type="predicted"/>
<sequence length="450" mass="46761">MAGMSNLLRLLLLAVAMSSSTTSALPGRMFIQDTTCSASGLQACPAGLPNNFCCPQGSTCIALAANTTAVCCPQGMTCDKIQAITCNIRQQDPDQNANVPIKTSIFNVPLEKCGSDLCCPFGYSCAGGGQCQRNADQSKSPRDGSPASSSSTASVPTPTEPSTEPTSIAVTEPTTTAASTIPTTTEPAAASTTAATSESHASNPKTVSIVGGVIGACAVLVLIGVIAFLFVRRNRRQPPPVNEEKRSFSRMKNHGPGPFGNVISDPIIQGNSYRTDFILKQSPSLRNSLPLKSPSASSSISQKPPNITFTRSDDTAPRLTIFNPFNSPNTSPRSPTPSGGSVSPSDDQKARHGHVAVGARLQPIRAMKASSARVDVRNIAGMNREPSSENINVFADPYTMGNGGGGGGGGGGGMDRRLTHNTTFTDLMDEADLGDVRCGKPYVPGATPRI</sequence>
<evidence type="ECO:0000256" key="2">
    <source>
        <dbReference type="SAM" id="Phobius"/>
    </source>
</evidence>
<reference evidence="4 5" key="1">
    <citation type="submission" date="2024-01" db="EMBL/GenBank/DDBJ databases">
        <title>Complete genome of Cladobotryum mycophilum ATHUM6906.</title>
        <authorList>
            <person name="Christinaki A.C."/>
            <person name="Myridakis A.I."/>
            <person name="Kouvelis V.N."/>
        </authorList>
    </citation>
    <scope>NUCLEOTIDE SEQUENCE [LARGE SCALE GENOMIC DNA]</scope>
    <source>
        <strain evidence="4 5">ATHUM6906</strain>
    </source>
</reference>
<gene>
    <name evidence="4" type="ORF">PT974_08715</name>
</gene>
<feature type="region of interest" description="Disordered" evidence="1">
    <location>
        <begin position="135"/>
        <end position="203"/>
    </location>
</feature>
<feature type="signal peptide" evidence="3">
    <location>
        <begin position="1"/>
        <end position="24"/>
    </location>
</feature>
<evidence type="ECO:0008006" key="6">
    <source>
        <dbReference type="Google" id="ProtNLM"/>
    </source>
</evidence>
<evidence type="ECO:0000313" key="4">
    <source>
        <dbReference type="EMBL" id="KAK5990447.1"/>
    </source>
</evidence>